<dbReference type="SUPFAM" id="SSF56112">
    <property type="entry name" value="Protein kinase-like (PK-like)"/>
    <property type="match status" value="1"/>
</dbReference>
<dbReference type="AlphaFoldDB" id="A0A397UBI6"/>
<organism evidence="3 4">
    <name type="scientific">Gigaspora rosea</name>
    <dbReference type="NCBI Taxonomy" id="44941"/>
    <lineage>
        <taxon>Eukaryota</taxon>
        <taxon>Fungi</taxon>
        <taxon>Fungi incertae sedis</taxon>
        <taxon>Mucoromycota</taxon>
        <taxon>Glomeromycotina</taxon>
        <taxon>Glomeromycetes</taxon>
        <taxon>Diversisporales</taxon>
        <taxon>Gigasporaceae</taxon>
        <taxon>Gigaspora</taxon>
    </lineage>
</organism>
<dbReference type="STRING" id="44941.A0A397UBI6"/>
<protein>
    <submittedName>
        <fullName evidence="3">Kinase-like domain-containing protein</fullName>
    </submittedName>
</protein>
<evidence type="ECO:0000259" key="2">
    <source>
        <dbReference type="PROSITE" id="PS50011"/>
    </source>
</evidence>
<keyword evidence="3" id="KW-0418">Kinase</keyword>
<dbReference type="PANTHER" id="PTHR44329:SF6">
    <property type="entry name" value="RECEPTOR-INTERACTING SERINE_THREONINE-PROTEIN KINASE 1"/>
    <property type="match status" value="1"/>
</dbReference>
<feature type="chain" id="PRO_5017462167" evidence="1">
    <location>
        <begin position="23"/>
        <end position="227"/>
    </location>
</feature>
<comment type="caution">
    <text evidence="3">The sequence shown here is derived from an EMBL/GenBank/DDBJ whole genome shotgun (WGS) entry which is preliminary data.</text>
</comment>
<accession>A0A397UBI6</accession>
<dbReference type="EMBL" id="QKWP01001820">
    <property type="protein sequence ID" value="RIB06417.1"/>
    <property type="molecule type" value="Genomic_DNA"/>
</dbReference>
<dbReference type="GO" id="GO:0004674">
    <property type="term" value="F:protein serine/threonine kinase activity"/>
    <property type="evidence" value="ECO:0007669"/>
    <property type="project" value="TreeGrafter"/>
</dbReference>
<proteinExistence type="predicted"/>
<keyword evidence="3" id="KW-0808">Transferase</keyword>
<feature type="signal peptide" evidence="1">
    <location>
        <begin position="1"/>
        <end position="22"/>
    </location>
</feature>
<dbReference type="Pfam" id="PF07714">
    <property type="entry name" value="PK_Tyr_Ser-Thr"/>
    <property type="match status" value="1"/>
</dbReference>
<dbReference type="PROSITE" id="PS50011">
    <property type="entry name" value="PROTEIN_KINASE_DOM"/>
    <property type="match status" value="1"/>
</dbReference>
<sequence length="227" mass="25835">MRWEKKLILLLSIISDLEIIHSQNLIHRDLHSGNILLNSLCDAYIADLGLTISADAQSDGIYGVLPYVAPEVLKGKPYTTVSDIYSFGIIMWEILCGKPISYNQSPMLLKYQICANNLRPTIIEKTPQSYKDLMKACWDNEPEKRPSAKDIIEAFTKWKDNKEIMAELTNFVKTINSKSPKNINSNSPCETNAEHEPFTGSKFIPFEGKLFSKLVNFQTNYEKIQII</sequence>
<dbReference type="PANTHER" id="PTHR44329">
    <property type="entry name" value="SERINE/THREONINE-PROTEIN KINASE TNNI3K-RELATED"/>
    <property type="match status" value="1"/>
</dbReference>
<dbReference type="InterPro" id="IPR011009">
    <property type="entry name" value="Kinase-like_dom_sf"/>
</dbReference>
<keyword evidence="1" id="KW-0732">Signal</keyword>
<dbReference type="InterPro" id="IPR051681">
    <property type="entry name" value="Ser/Thr_Kinases-Pseudokinases"/>
</dbReference>
<keyword evidence="4" id="KW-1185">Reference proteome</keyword>
<dbReference type="InterPro" id="IPR001245">
    <property type="entry name" value="Ser-Thr/Tyr_kinase_cat_dom"/>
</dbReference>
<evidence type="ECO:0000256" key="1">
    <source>
        <dbReference type="SAM" id="SignalP"/>
    </source>
</evidence>
<evidence type="ECO:0000313" key="4">
    <source>
        <dbReference type="Proteomes" id="UP000266673"/>
    </source>
</evidence>
<dbReference type="GO" id="GO:0005524">
    <property type="term" value="F:ATP binding"/>
    <property type="evidence" value="ECO:0007669"/>
    <property type="project" value="InterPro"/>
</dbReference>
<reference evidence="3 4" key="1">
    <citation type="submission" date="2018-06" db="EMBL/GenBank/DDBJ databases">
        <title>Comparative genomics reveals the genomic features of Rhizophagus irregularis, R. cerebriforme, R. diaphanum and Gigaspora rosea, and their symbiotic lifestyle signature.</title>
        <authorList>
            <person name="Morin E."/>
            <person name="San Clemente H."/>
            <person name="Chen E.C.H."/>
            <person name="De La Providencia I."/>
            <person name="Hainaut M."/>
            <person name="Kuo A."/>
            <person name="Kohler A."/>
            <person name="Murat C."/>
            <person name="Tang N."/>
            <person name="Roy S."/>
            <person name="Loubradou J."/>
            <person name="Henrissat B."/>
            <person name="Grigoriev I.V."/>
            <person name="Corradi N."/>
            <person name="Roux C."/>
            <person name="Martin F.M."/>
        </authorList>
    </citation>
    <scope>NUCLEOTIDE SEQUENCE [LARGE SCALE GENOMIC DNA]</scope>
    <source>
        <strain evidence="3 4">DAOM 194757</strain>
    </source>
</reference>
<name>A0A397UBI6_9GLOM</name>
<gene>
    <name evidence="3" type="ORF">C2G38_1985727</name>
</gene>
<evidence type="ECO:0000313" key="3">
    <source>
        <dbReference type="EMBL" id="RIB06417.1"/>
    </source>
</evidence>
<dbReference type="InterPro" id="IPR000719">
    <property type="entry name" value="Prot_kinase_dom"/>
</dbReference>
<dbReference type="Proteomes" id="UP000266673">
    <property type="component" value="Unassembled WGS sequence"/>
</dbReference>
<dbReference type="PRINTS" id="PR00109">
    <property type="entry name" value="TYRKINASE"/>
</dbReference>
<dbReference type="OrthoDB" id="3257280at2759"/>
<feature type="domain" description="Protein kinase" evidence="2">
    <location>
        <begin position="1"/>
        <end position="159"/>
    </location>
</feature>
<dbReference type="Gene3D" id="1.10.510.10">
    <property type="entry name" value="Transferase(Phosphotransferase) domain 1"/>
    <property type="match status" value="1"/>
</dbReference>